<reference evidence="2 3" key="1">
    <citation type="journal article" date="2021" name="J. Biosci. Bioeng.">
        <title>Identification and characterization of a chc gene cluster responsible for the aromatization pathway of cyclohexanecarboxylate degradation in Sinomonas cyclohexanicum ATCC 51369.</title>
        <authorList>
            <person name="Yamamoto T."/>
            <person name="Hasegawa Y."/>
            <person name="Lau P.C.K."/>
            <person name="Iwaki H."/>
        </authorList>
    </citation>
    <scope>NUCLEOTIDE SEQUENCE [LARGE SCALE GENOMIC DNA]</scope>
    <source>
        <strain evidence="2 3">ATCC 51369</strain>
    </source>
</reference>
<dbReference type="Proteomes" id="UP001319861">
    <property type="component" value="Chromosome"/>
</dbReference>
<proteinExistence type="predicted"/>
<keyword evidence="1" id="KW-1133">Transmembrane helix</keyword>
<protein>
    <submittedName>
        <fullName evidence="2">Uncharacterized protein</fullName>
    </submittedName>
</protein>
<keyword evidence="3" id="KW-1185">Reference proteome</keyword>
<keyword evidence="1" id="KW-0472">Membrane</keyword>
<gene>
    <name evidence="2" type="ORF">SCMU_10290</name>
</gene>
<dbReference type="EMBL" id="AP024525">
    <property type="protein sequence ID" value="BCT75187.1"/>
    <property type="molecule type" value="Genomic_DNA"/>
</dbReference>
<dbReference type="RefSeq" id="WP_229231953.1">
    <property type="nucleotide sequence ID" value="NZ_AP024525.1"/>
</dbReference>
<keyword evidence="1" id="KW-0812">Transmembrane</keyword>
<evidence type="ECO:0000313" key="3">
    <source>
        <dbReference type="Proteomes" id="UP001319861"/>
    </source>
</evidence>
<accession>A0ABM7PSI4</accession>
<evidence type="ECO:0000256" key="1">
    <source>
        <dbReference type="SAM" id="Phobius"/>
    </source>
</evidence>
<feature type="transmembrane region" description="Helical" evidence="1">
    <location>
        <begin position="12"/>
        <end position="31"/>
    </location>
</feature>
<organism evidence="2 3">
    <name type="scientific">Sinomonas cyclohexanicum</name>
    <name type="common">Corynebacterium cyclohexanicum</name>
    <dbReference type="NCBI Taxonomy" id="322009"/>
    <lineage>
        <taxon>Bacteria</taxon>
        <taxon>Bacillati</taxon>
        <taxon>Actinomycetota</taxon>
        <taxon>Actinomycetes</taxon>
        <taxon>Micrococcales</taxon>
        <taxon>Micrococcaceae</taxon>
        <taxon>Sinomonas</taxon>
    </lineage>
</organism>
<name>A0ABM7PSI4_SINCY</name>
<evidence type="ECO:0000313" key="2">
    <source>
        <dbReference type="EMBL" id="BCT75187.1"/>
    </source>
</evidence>
<sequence length="221" mass="22749">MPPVPPRARRLLPVVAVLGAVAVAIAVLAFGRPFLDRVLVRGDSPSAAYLAFDAARPASAVGASGLTVAFPTEPRRLPDRGPGDGVRAGESYMAGTTNWYLAGYVDLECAVQDDAADFALRTMATTSVDSMAQSAAADSHGVDAQETTTVAGMRAVHTRFTVAKDGRSGSGDSLWVHDGARLYTLTALGAHDGDWQAFVSSAAFAHPAQADVPPCAAPVGA</sequence>